<evidence type="ECO:0000256" key="6">
    <source>
        <dbReference type="ARBA" id="ARBA00022884"/>
    </source>
</evidence>
<evidence type="ECO:0000256" key="10">
    <source>
        <dbReference type="SAM" id="MobiDB-lite"/>
    </source>
</evidence>
<evidence type="ECO:0000256" key="11">
    <source>
        <dbReference type="SAM" id="SignalP"/>
    </source>
</evidence>
<dbReference type="InterPro" id="IPR001876">
    <property type="entry name" value="Znf_RanBP2"/>
</dbReference>
<keyword evidence="9" id="KW-0175">Coiled coil</keyword>
<dbReference type="GO" id="GO:0008270">
    <property type="term" value="F:zinc ion binding"/>
    <property type="evidence" value="ECO:0007669"/>
    <property type="project" value="UniProtKB-KW"/>
</dbReference>
<evidence type="ECO:0000256" key="5">
    <source>
        <dbReference type="ARBA" id="ARBA00022833"/>
    </source>
</evidence>
<dbReference type="SMART" id="SM00547">
    <property type="entry name" value="ZnF_RBZ"/>
    <property type="match status" value="2"/>
</dbReference>
<keyword evidence="4 8" id="KW-0863">Zinc-finger</keyword>
<keyword evidence="11" id="KW-0732">Signal</keyword>
<keyword evidence="6" id="KW-0694">RNA-binding</keyword>
<dbReference type="PANTHER" id="PTHR12999:SF17">
    <property type="entry name" value="ZINC FINGER RAN-BINDING DOMAIN-CONTAINING PROTEIN 2"/>
    <property type="match status" value="1"/>
</dbReference>
<feature type="compositionally biased region" description="Polar residues" evidence="10">
    <location>
        <begin position="441"/>
        <end position="454"/>
    </location>
</feature>
<comment type="caution">
    <text evidence="13">The sequence shown here is derived from an EMBL/GenBank/DDBJ whole genome shotgun (WGS) entry which is preliminary data.</text>
</comment>
<feature type="region of interest" description="Disordered" evidence="10">
    <location>
        <begin position="441"/>
        <end position="546"/>
    </location>
</feature>
<evidence type="ECO:0000256" key="7">
    <source>
        <dbReference type="ARBA" id="ARBA00023242"/>
    </source>
</evidence>
<accession>A0A0W8E0A8</accession>
<feature type="region of interest" description="Disordered" evidence="10">
    <location>
        <begin position="353"/>
        <end position="373"/>
    </location>
</feature>
<evidence type="ECO:0000313" key="13">
    <source>
        <dbReference type="EMBL" id="KUG02058.1"/>
    </source>
</evidence>
<feature type="chain" id="PRO_5012407425" evidence="11">
    <location>
        <begin position="16"/>
        <end position="546"/>
    </location>
</feature>
<evidence type="ECO:0000256" key="4">
    <source>
        <dbReference type="ARBA" id="ARBA00022771"/>
    </source>
</evidence>
<keyword evidence="3" id="KW-0677">Repeat</keyword>
<dbReference type="GO" id="GO:0003723">
    <property type="term" value="F:RNA binding"/>
    <property type="evidence" value="ECO:0007669"/>
    <property type="project" value="UniProtKB-KW"/>
</dbReference>
<sequence length="546" mass="61074">MKIFVAIVVASWAAADTIVCSATGVATCSSLNGPFCEGLGPGFAVPPPHARQNLDIDVEELAVIESEKNLKVEKVLKQYELQAAISEAAALEEEEDIILDIEMLLDESIALLNELEEDDDTSPMAGAFAFSSANGAFELLERMDGDELKEFFETALDEVLLSVEAALQELSPNAAQGVRTSLRQLKALKDYSTYKFQRLDESQLASIRHKFANHRLVELQQTFERLVIAGDAQDRQLAFETAVFLFQLAQEEAIESSKEAEADTTTAVSDVYGEYCSNINFARRNACNRCQTPRPEGVGGDKAKPKGGTDFRGPPGLFQPGDWTCITCGNVNWERRTECNMCKSSKPGMAGLDEKRDGAGGGFNERQERVASAKTEVGEDGYDDFGMRKKKVKASKAEREAAALARLQQSYRCAKGGNSFRYHHDKALTLLVNTSAIYQPPQSATELPSTTSVPASKEVREEVTGNASQDHDRRDSEKRRRIRSPAATSARSRSRDRRRRSPSCEKRDRRNRSPVGRSRDRRHRSRSRDRNENRERDRERRDRRYW</sequence>
<reference evidence="13 14" key="1">
    <citation type="submission" date="2015-11" db="EMBL/GenBank/DDBJ databases">
        <title>Genomes and virulence difference between two physiological races of Phytophthora nicotianae.</title>
        <authorList>
            <person name="Liu H."/>
            <person name="Ma X."/>
            <person name="Yu H."/>
            <person name="Fang D."/>
            <person name="Li Y."/>
            <person name="Wang X."/>
            <person name="Wang W."/>
            <person name="Dong Y."/>
            <person name="Xiao B."/>
        </authorList>
    </citation>
    <scope>NUCLEOTIDE SEQUENCE [LARGE SCALE GENOMIC DNA]</scope>
    <source>
        <strain evidence="14">race 0</strain>
    </source>
</reference>
<dbReference type="GO" id="GO:0005634">
    <property type="term" value="C:nucleus"/>
    <property type="evidence" value="ECO:0007669"/>
    <property type="project" value="UniProtKB-SubCell"/>
</dbReference>
<evidence type="ECO:0000256" key="8">
    <source>
        <dbReference type="PROSITE-ProRule" id="PRU00322"/>
    </source>
</evidence>
<feature type="compositionally biased region" description="Basic and acidic residues" evidence="10">
    <location>
        <begin position="457"/>
        <end position="478"/>
    </location>
</feature>
<keyword evidence="5" id="KW-0862">Zinc</keyword>
<evidence type="ECO:0000259" key="12">
    <source>
        <dbReference type="PROSITE" id="PS50199"/>
    </source>
</evidence>
<proteinExistence type="predicted"/>
<name>A0A0W8E0A8_PHYNI</name>
<comment type="subcellular location">
    <subcellularLocation>
        <location evidence="1">Nucleus</location>
    </subcellularLocation>
</comment>
<gene>
    <name evidence="13" type="ORF">AM587_10004830</name>
</gene>
<keyword evidence="2" id="KW-0479">Metal-binding</keyword>
<evidence type="ECO:0000256" key="3">
    <source>
        <dbReference type="ARBA" id="ARBA00022737"/>
    </source>
</evidence>
<dbReference type="SUPFAM" id="SSF90209">
    <property type="entry name" value="Ran binding protein zinc finger-like"/>
    <property type="match status" value="2"/>
</dbReference>
<protein>
    <submittedName>
        <fullName evidence="13">Zinc finger Ran-binding domain-containing protein 2</fullName>
    </submittedName>
</protein>
<feature type="coiled-coil region" evidence="9">
    <location>
        <begin position="76"/>
        <end position="118"/>
    </location>
</feature>
<organism evidence="13 14">
    <name type="scientific">Phytophthora nicotianae</name>
    <name type="common">Potato buckeye rot agent</name>
    <name type="synonym">Phytophthora parasitica</name>
    <dbReference type="NCBI Taxonomy" id="4792"/>
    <lineage>
        <taxon>Eukaryota</taxon>
        <taxon>Sar</taxon>
        <taxon>Stramenopiles</taxon>
        <taxon>Oomycota</taxon>
        <taxon>Peronosporomycetes</taxon>
        <taxon>Peronosporales</taxon>
        <taxon>Peronosporaceae</taxon>
        <taxon>Phytophthora</taxon>
    </lineage>
</organism>
<dbReference type="Pfam" id="PF00641">
    <property type="entry name" value="Zn_ribbon_RanBP"/>
    <property type="match status" value="2"/>
</dbReference>
<dbReference type="InterPro" id="IPR036443">
    <property type="entry name" value="Znf_RanBP2_sf"/>
</dbReference>
<feature type="domain" description="RanBP2-type" evidence="12">
    <location>
        <begin position="319"/>
        <end position="348"/>
    </location>
</feature>
<dbReference type="STRING" id="4790.A0A0W8E0A8"/>
<dbReference type="PROSITE" id="PS01358">
    <property type="entry name" value="ZF_RANBP2_1"/>
    <property type="match status" value="1"/>
</dbReference>
<evidence type="ECO:0000256" key="9">
    <source>
        <dbReference type="SAM" id="Coils"/>
    </source>
</evidence>
<evidence type="ECO:0000256" key="2">
    <source>
        <dbReference type="ARBA" id="ARBA00022723"/>
    </source>
</evidence>
<dbReference type="PANTHER" id="PTHR12999">
    <property type="entry name" value="ZINC FINGER RAN-BINDING DOMAIN-CONTAINING PROTEIN 2 ZRANB2-RELATED"/>
    <property type="match status" value="1"/>
</dbReference>
<feature type="signal peptide" evidence="11">
    <location>
        <begin position="1"/>
        <end position="15"/>
    </location>
</feature>
<evidence type="ECO:0000256" key="1">
    <source>
        <dbReference type="ARBA" id="ARBA00004123"/>
    </source>
</evidence>
<dbReference type="FunFam" id="4.10.1060.10:FF:000004">
    <property type="entry name" value="Zinc finger Ran-binding domain-containing protein 2"/>
    <property type="match status" value="1"/>
</dbReference>
<dbReference type="OrthoDB" id="127614at2759"/>
<dbReference type="Gene3D" id="4.10.1060.10">
    <property type="entry name" value="Zinc finger, RanBP2-type"/>
    <property type="match status" value="2"/>
</dbReference>
<feature type="compositionally biased region" description="Basic and acidic residues" evidence="10">
    <location>
        <begin position="528"/>
        <end position="546"/>
    </location>
</feature>
<dbReference type="Proteomes" id="UP000052943">
    <property type="component" value="Unassembled WGS sequence"/>
</dbReference>
<dbReference type="PROSITE" id="PS50199">
    <property type="entry name" value="ZF_RANBP2_2"/>
    <property type="match status" value="1"/>
</dbReference>
<dbReference type="EMBL" id="LNFO01000109">
    <property type="protein sequence ID" value="KUG02058.1"/>
    <property type="molecule type" value="Genomic_DNA"/>
</dbReference>
<dbReference type="AlphaFoldDB" id="A0A0W8E0A8"/>
<feature type="compositionally biased region" description="Basic residues" evidence="10">
    <location>
        <begin position="492"/>
        <end position="501"/>
    </location>
</feature>
<keyword evidence="7" id="KW-0539">Nucleus</keyword>
<evidence type="ECO:0000313" key="14">
    <source>
        <dbReference type="Proteomes" id="UP000052943"/>
    </source>
</evidence>